<dbReference type="Proteomes" id="UP000021816">
    <property type="component" value="Unassembled WGS sequence"/>
</dbReference>
<organism evidence="1 2">
    <name type="scientific">Candidatus Accumulibacter appositus</name>
    <dbReference type="NCBI Taxonomy" id="1454003"/>
    <lineage>
        <taxon>Bacteria</taxon>
        <taxon>Pseudomonadati</taxon>
        <taxon>Pseudomonadota</taxon>
        <taxon>Betaproteobacteria</taxon>
        <taxon>Candidatus Accumulibacter</taxon>
    </lineage>
</organism>
<accession>A0A011P3E2</accession>
<evidence type="ECO:0000313" key="2">
    <source>
        <dbReference type="Proteomes" id="UP000021816"/>
    </source>
</evidence>
<reference evidence="1 2" key="1">
    <citation type="submission" date="2014-02" db="EMBL/GenBank/DDBJ databases">
        <title>Expanding our view of genomic diversity in Candidatus Accumulibacter clades.</title>
        <authorList>
            <person name="Skennerton C.T."/>
            <person name="Barr J.J."/>
            <person name="Slater F.R."/>
            <person name="Bond P.L."/>
            <person name="Tyson G.W."/>
        </authorList>
    </citation>
    <scope>NUCLEOTIDE SEQUENCE [LARGE SCALE GENOMIC DNA]</scope>
    <source>
        <strain evidence="2">BA-92</strain>
    </source>
</reference>
<comment type="caution">
    <text evidence="1">The sequence shown here is derived from an EMBL/GenBank/DDBJ whole genome shotgun (WGS) entry which is preliminary data.</text>
</comment>
<dbReference type="EMBL" id="JEMX01000013">
    <property type="protein sequence ID" value="EXI82136.1"/>
    <property type="molecule type" value="Genomic_DNA"/>
</dbReference>
<name>A0A011P3E2_9PROT</name>
<proteinExistence type="predicted"/>
<gene>
    <name evidence="1" type="ORF">AW10_00822</name>
</gene>
<sequence>MPPDERVDALEYLDILREAVAARNGWKRILQRCSPPRLARRPRMGAA</sequence>
<dbReference type="AlphaFoldDB" id="A0A011P3E2"/>
<evidence type="ECO:0000313" key="1">
    <source>
        <dbReference type="EMBL" id="EXI82136.1"/>
    </source>
</evidence>
<protein>
    <submittedName>
        <fullName evidence="1">Uncharacterized protein</fullName>
    </submittedName>
</protein>
<dbReference type="PATRIC" id="fig|1454003.3.peg.845"/>